<dbReference type="InterPro" id="IPR029471">
    <property type="entry name" value="HNH_5"/>
</dbReference>
<protein>
    <submittedName>
        <fullName evidence="2">HNH endonuclease</fullName>
    </submittedName>
</protein>
<gene>
    <name evidence="2" type="ORF">HGD76_20030</name>
</gene>
<feature type="domain" description="HNH nuclease" evidence="1">
    <location>
        <begin position="7"/>
        <end position="62"/>
    </location>
</feature>
<dbReference type="GO" id="GO:0004519">
    <property type="term" value="F:endonuclease activity"/>
    <property type="evidence" value="ECO:0007669"/>
    <property type="project" value="UniProtKB-KW"/>
</dbReference>
<accession>A0A6H2C2Q7</accession>
<name>A0A6H2C2Q7_DOLFA</name>
<reference evidence="2 3" key="1">
    <citation type="submission" date="2020-04" db="EMBL/GenBank/DDBJ databases">
        <title>Genome-Wide Identification of 5-Methylcytosine Sites in Bacterial Genomes By High-Throughput Sequencing of MspJI Restriction Fragments.</title>
        <authorList>
            <person name="Wu V."/>
        </authorList>
    </citation>
    <scope>NUCLEOTIDE SEQUENCE [LARGE SCALE GENOMIC DNA]</scope>
    <source>
        <strain evidence="2 3">CCAP 1403/13f</strain>
    </source>
</reference>
<dbReference type="SMART" id="SM00507">
    <property type="entry name" value="HNHc"/>
    <property type="match status" value="1"/>
</dbReference>
<dbReference type="InterPro" id="IPR003615">
    <property type="entry name" value="HNH_nuc"/>
</dbReference>
<dbReference type="EMBL" id="CP051206">
    <property type="protein sequence ID" value="QJB46122.1"/>
    <property type="molecule type" value="Genomic_DNA"/>
</dbReference>
<organism evidence="2 3">
    <name type="scientific">Dolichospermum flos-aquae CCAP 1403/13F</name>
    <dbReference type="NCBI Taxonomy" id="315271"/>
    <lineage>
        <taxon>Bacteria</taxon>
        <taxon>Bacillati</taxon>
        <taxon>Cyanobacteriota</taxon>
        <taxon>Cyanophyceae</taxon>
        <taxon>Nostocales</taxon>
        <taxon>Aphanizomenonaceae</taxon>
        <taxon>Dolichospermum</taxon>
    </lineage>
</organism>
<dbReference type="PANTHER" id="PTHR33877">
    <property type="entry name" value="SLL1193 PROTEIN"/>
    <property type="match status" value="1"/>
</dbReference>
<sequence>MSSISKSLRQQVINEAGYRCEYCRTSSRLTGMPLVMDHILPSSLGGNDERENLAACCYRCNEFKGAKITANDPVTNESISLFNPRLQRWLDHFQWANGGTHIIGITAIGRGTVLALRLNNEDVVQARAIWISLSWHPPND</sequence>
<evidence type="ECO:0000313" key="2">
    <source>
        <dbReference type="EMBL" id="QJB46122.1"/>
    </source>
</evidence>
<evidence type="ECO:0000313" key="3">
    <source>
        <dbReference type="Proteomes" id="UP000502433"/>
    </source>
</evidence>
<dbReference type="AlphaFoldDB" id="A0A6H2C2Q7"/>
<dbReference type="InterPro" id="IPR052892">
    <property type="entry name" value="NA-targeting_endonuclease"/>
</dbReference>
<keyword evidence="2" id="KW-0378">Hydrolase</keyword>
<keyword evidence="2" id="KW-0255">Endonuclease</keyword>
<dbReference type="KEGG" id="dfs:HGD76_20030"/>
<dbReference type="Proteomes" id="UP000502433">
    <property type="component" value="Chromosome"/>
</dbReference>
<dbReference type="PANTHER" id="PTHR33877:SF1">
    <property type="entry name" value="TYPE IV METHYL-DIRECTED RESTRICTION ENZYME ECOKMCRA"/>
    <property type="match status" value="1"/>
</dbReference>
<proteinExistence type="predicted"/>
<dbReference type="Pfam" id="PF14279">
    <property type="entry name" value="HNH_5"/>
    <property type="match status" value="1"/>
</dbReference>
<dbReference type="CDD" id="cd00085">
    <property type="entry name" value="HNHc"/>
    <property type="match status" value="1"/>
</dbReference>
<reference evidence="2 3" key="2">
    <citation type="submission" date="2020-04" db="EMBL/GenBank/DDBJ databases">
        <authorList>
            <person name="Fomenkov A."/>
            <person name="Anton B.P."/>
            <person name="Roberts R.J."/>
        </authorList>
    </citation>
    <scope>NUCLEOTIDE SEQUENCE [LARGE SCALE GENOMIC DNA]</scope>
    <source>
        <strain evidence="2 3">CCAP 1403/13f</strain>
    </source>
</reference>
<dbReference type="Gene3D" id="1.10.30.50">
    <property type="match status" value="1"/>
</dbReference>
<keyword evidence="2" id="KW-0540">Nuclease</keyword>
<dbReference type="RefSeq" id="WP_168696814.1">
    <property type="nucleotide sequence ID" value="NZ_CP051206.1"/>
</dbReference>
<evidence type="ECO:0000259" key="1">
    <source>
        <dbReference type="SMART" id="SM00507"/>
    </source>
</evidence>